<dbReference type="OrthoDB" id="9800595at2"/>
<dbReference type="STRING" id="1913578.LPB140_05510"/>
<dbReference type="EMBL" id="CP018154">
    <property type="protein sequence ID" value="APG62344.1"/>
    <property type="molecule type" value="Genomic_DNA"/>
</dbReference>
<sequence length="316" mass="34739">MTRDANLANFYDKHYAIIDVDGPHIKIGLCPHDGAPSVHQIKSYSALDFTSLNEALVKYAEEVAIDISNRHAAISVSGPVTGDFIKIARCPWALSVNSIKKILGKDCFFINDSIAKAWADVDAPIQAHRPMGSAKAPNFNVRGSWAAVNYVDGLGAAIMVNDGKNRLRHSSSEIGHAAFSPFCEKEQQLLTLLQNSPHPVSWEQAITLNYDDPIWQKIVGISGLNAKMNIKAGILGSFVGDLILSLGAWSGIFLHGHAVKLLTMPEQADFFNRRVENRANYRSQLMATPRWLNRLPNVNLIGAAQFLRNQIANIES</sequence>
<dbReference type="Pfam" id="PF02685">
    <property type="entry name" value="Glucokinase"/>
    <property type="match status" value="2"/>
</dbReference>
<name>A0A1L3JB24_9SPHN</name>
<dbReference type="InterPro" id="IPR050201">
    <property type="entry name" value="Bacterial_glucokinase"/>
</dbReference>
<dbReference type="PANTHER" id="PTHR47690:SF1">
    <property type="entry name" value="GLUCOKINASE"/>
    <property type="match status" value="1"/>
</dbReference>
<dbReference type="GO" id="GO:0004340">
    <property type="term" value="F:glucokinase activity"/>
    <property type="evidence" value="ECO:0007669"/>
    <property type="project" value="InterPro"/>
</dbReference>
<dbReference type="GO" id="GO:0005536">
    <property type="term" value="F:D-glucose binding"/>
    <property type="evidence" value="ECO:0007669"/>
    <property type="project" value="InterPro"/>
</dbReference>
<evidence type="ECO:0000313" key="4">
    <source>
        <dbReference type="EMBL" id="APG62344.1"/>
    </source>
</evidence>
<dbReference type="PANTHER" id="PTHR47690">
    <property type="entry name" value="GLUCOKINASE"/>
    <property type="match status" value="1"/>
</dbReference>
<dbReference type="GO" id="GO:0005829">
    <property type="term" value="C:cytosol"/>
    <property type="evidence" value="ECO:0007669"/>
    <property type="project" value="TreeGrafter"/>
</dbReference>
<keyword evidence="1" id="KW-0808">Transferase</keyword>
<dbReference type="RefSeq" id="WP_072558994.1">
    <property type="nucleotide sequence ID" value="NZ_CP018154.1"/>
</dbReference>
<reference evidence="4 5" key="1">
    <citation type="submission" date="2016-11" db="EMBL/GenBank/DDBJ databases">
        <title>Sphingorhabdus sp. LPB0140, isolated from marine environment.</title>
        <authorList>
            <person name="Kim E."/>
            <person name="Yi H."/>
        </authorList>
    </citation>
    <scope>NUCLEOTIDE SEQUENCE [LARGE SCALE GENOMIC DNA]</scope>
    <source>
        <strain evidence="4 5">LPB0140</strain>
    </source>
</reference>
<dbReference type="KEGG" id="sphl:LPB140_05510"/>
<comment type="similarity">
    <text evidence="3">Belongs to the bacterial glucokinase family.</text>
</comment>
<gene>
    <name evidence="4" type="ORF">LPB140_05510</name>
</gene>
<evidence type="ECO:0000256" key="3">
    <source>
        <dbReference type="RuleBase" id="RU004046"/>
    </source>
</evidence>
<dbReference type="InterPro" id="IPR003836">
    <property type="entry name" value="Glucokinase"/>
</dbReference>
<keyword evidence="2" id="KW-0418">Kinase</keyword>
<dbReference type="InterPro" id="IPR043129">
    <property type="entry name" value="ATPase_NBD"/>
</dbReference>
<proteinExistence type="inferred from homology"/>
<dbReference type="Gene3D" id="3.30.420.40">
    <property type="match status" value="1"/>
</dbReference>
<dbReference type="Gene3D" id="3.40.367.20">
    <property type="match status" value="1"/>
</dbReference>
<evidence type="ECO:0008006" key="6">
    <source>
        <dbReference type="Google" id="ProtNLM"/>
    </source>
</evidence>
<dbReference type="Proteomes" id="UP000242561">
    <property type="component" value="Chromosome"/>
</dbReference>
<evidence type="ECO:0000313" key="5">
    <source>
        <dbReference type="Proteomes" id="UP000242561"/>
    </source>
</evidence>
<protein>
    <recommendedName>
        <fullName evidence="6">Glucokinase</fullName>
    </recommendedName>
</protein>
<evidence type="ECO:0000256" key="1">
    <source>
        <dbReference type="ARBA" id="ARBA00022679"/>
    </source>
</evidence>
<dbReference type="SUPFAM" id="SSF53067">
    <property type="entry name" value="Actin-like ATPase domain"/>
    <property type="match status" value="1"/>
</dbReference>
<dbReference type="GO" id="GO:0005524">
    <property type="term" value="F:ATP binding"/>
    <property type="evidence" value="ECO:0007669"/>
    <property type="project" value="InterPro"/>
</dbReference>
<keyword evidence="5" id="KW-1185">Reference proteome</keyword>
<evidence type="ECO:0000256" key="2">
    <source>
        <dbReference type="ARBA" id="ARBA00022777"/>
    </source>
</evidence>
<dbReference type="GO" id="GO:0006096">
    <property type="term" value="P:glycolytic process"/>
    <property type="evidence" value="ECO:0007669"/>
    <property type="project" value="InterPro"/>
</dbReference>
<organism evidence="4 5">
    <name type="scientific">Sphingorhabdus lutea</name>
    <dbReference type="NCBI Taxonomy" id="1913578"/>
    <lineage>
        <taxon>Bacteria</taxon>
        <taxon>Pseudomonadati</taxon>
        <taxon>Pseudomonadota</taxon>
        <taxon>Alphaproteobacteria</taxon>
        <taxon>Sphingomonadales</taxon>
        <taxon>Sphingomonadaceae</taxon>
        <taxon>Sphingorhabdus</taxon>
    </lineage>
</organism>
<accession>A0A1L3JB24</accession>
<dbReference type="AlphaFoldDB" id="A0A1L3JB24"/>